<sequence length="170" mass="17531">MLENLNELVKESTQEAIVNNSAIPNEQNEAAIQAASGSIFDSLKQQLSSGNIGGLVDAFKGGNVEGSAVVQDASSGFVDKLAGMGINLDSAKAIAASVIPGIVSKFINKTNDPNDSSFNIQDVLTKISGDDGKFQLSDLTDLFGGNKEGAPGEAKEGEGGIVDKLKGLFN</sequence>
<dbReference type="STRING" id="430522.BFS30_11405"/>
<protein>
    <recommendedName>
        <fullName evidence="3">DUF937 domain-containing protein</fullName>
    </recommendedName>
</protein>
<reference evidence="2" key="1">
    <citation type="submission" date="2016-10" db="EMBL/GenBank/DDBJ databases">
        <authorList>
            <person name="Varghese N."/>
            <person name="Submissions S."/>
        </authorList>
    </citation>
    <scope>NUCLEOTIDE SEQUENCE [LARGE SCALE GENOMIC DNA]</scope>
    <source>
        <strain evidence="2">DSM 19110</strain>
    </source>
</reference>
<dbReference type="Proteomes" id="UP000183200">
    <property type="component" value="Unassembled WGS sequence"/>
</dbReference>
<keyword evidence="2" id="KW-1185">Reference proteome</keyword>
<accession>A0A1H0FHN7</accession>
<evidence type="ECO:0008006" key="3">
    <source>
        <dbReference type="Google" id="ProtNLM"/>
    </source>
</evidence>
<dbReference type="EMBL" id="FNGY01000010">
    <property type="protein sequence ID" value="SDN94042.1"/>
    <property type="molecule type" value="Genomic_DNA"/>
</dbReference>
<evidence type="ECO:0000313" key="1">
    <source>
        <dbReference type="EMBL" id="SDN94042.1"/>
    </source>
</evidence>
<dbReference type="AlphaFoldDB" id="A0A1H0FHN7"/>
<proteinExistence type="predicted"/>
<gene>
    <name evidence="1" type="ORF">SAMN05421820_110180</name>
</gene>
<organism evidence="1 2">
    <name type="scientific">Pedobacter steynii</name>
    <dbReference type="NCBI Taxonomy" id="430522"/>
    <lineage>
        <taxon>Bacteria</taxon>
        <taxon>Pseudomonadati</taxon>
        <taxon>Bacteroidota</taxon>
        <taxon>Sphingobacteriia</taxon>
        <taxon>Sphingobacteriales</taxon>
        <taxon>Sphingobacteriaceae</taxon>
        <taxon>Pedobacter</taxon>
    </lineage>
</organism>
<evidence type="ECO:0000313" key="2">
    <source>
        <dbReference type="Proteomes" id="UP000183200"/>
    </source>
</evidence>
<dbReference type="RefSeq" id="WP_074611697.1">
    <property type="nucleotide sequence ID" value="NZ_FNGY01000010.1"/>
</dbReference>
<dbReference type="OrthoDB" id="982085at2"/>
<name>A0A1H0FHN7_9SPHI</name>